<protein>
    <submittedName>
        <fullName evidence="1">Uncharacterized protein</fullName>
    </submittedName>
</protein>
<dbReference type="Proteomes" id="UP000800041">
    <property type="component" value="Unassembled WGS sequence"/>
</dbReference>
<organism evidence="1 2">
    <name type="scientific">Aulographum hederae CBS 113979</name>
    <dbReference type="NCBI Taxonomy" id="1176131"/>
    <lineage>
        <taxon>Eukaryota</taxon>
        <taxon>Fungi</taxon>
        <taxon>Dikarya</taxon>
        <taxon>Ascomycota</taxon>
        <taxon>Pezizomycotina</taxon>
        <taxon>Dothideomycetes</taxon>
        <taxon>Pleosporomycetidae</taxon>
        <taxon>Aulographales</taxon>
        <taxon>Aulographaceae</taxon>
    </lineage>
</organism>
<keyword evidence="2" id="KW-1185">Reference proteome</keyword>
<dbReference type="AlphaFoldDB" id="A0A6G1GXP1"/>
<proteinExistence type="predicted"/>
<accession>A0A6G1GXP1</accession>
<name>A0A6G1GXP1_9PEZI</name>
<dbReference type="EMBL" id="ML977161">
    <property type="protein sequence ID" value="KAF1985584.1"/>
    <property type="molecule type" value="Genomic_DNA"/>
</dbReference>
<gene>
    <name evidence="1" type="ORF">K402DRAFT_104546</name>
</gene>
<sequence>MLEDIKIRLADDMEFQLRAERDSHTVLSRFALSTHVAIFVLSRIQSNSMLASQPYPKKNSLPIPYLAHTIAQPHRIRKPNPTSNQIMCQTQLHKTSINDLAHHASLQRLDSKRILWRHVRSIHLRCCLLVTRSSENSENLANSCTFPSSVQLHSRSRTCPAAHMAFSVGVAPLSRHVAITKYLTYGVVRKTFSEREYLRCRFRHGFGDGASAPGWTRSSA</sequence>
<reference evidence="1" key="1">
    <citation type="journal article" date="2020" name="Stud. Mycol.">
        <title>101 Dothideomycetes genomes: a test case for predicting lifestyles and emergence of pathogens.</title>
        <authorList>
            <person name="Haridas S."/>
            <person name="Albert R."/>
            <person name="Binder M."/>
            <person name="Bloem J."/>
            <person name="Labutti K."/>
            <person name="Salamov A."/>
            <person name="Andreopoulos B."/>
            <person name="Baker S."/>
            <person name="Barry K."/>
            <person name="Bills G."/>
            <person name="Bluhm B."/>
            <person name="Cannon C."/>
            <person name="Castanera R."/>
            <person name="Culley D."/>
            <person name="Daum C."/>
            <person name="Ezra D."/>
            <person name="Gonzalez J."/>
            <person name="Henrissat B."/>
            <person name="Kuo A."/>
            <person name="Liang C."/>
            <person name="Lipzen A."/>
            <person name="Lutzoni F."/>
            <person name="Magnuson J."/>
            <person name="Mondo S."/>
            <person name="Nolan M."/>
            <person name="Ohm R."/>
            <person name="Pangilinan J."/>
            <person name="Park H.-J."/>
            <person name="Ramirez L."/>
            <person name="Alfaro M."/>
            <person name="Sun H."/>
            <person name="Tritt A."/>
            <person name="Yoshinaga Y."/>
            <person name="Zwiers L.-H."/>
            <person name="Turgeon B."/>
            <person name="Goodwin S."/>
            <person name="Spatafora J."/>
            <person name="Crous P."/>
            <person name="Grigoriev I."/>
        </authorList>
    </citation>
    <scope>NUCLEOTIDE SEQUENCE</scope>
    <source>
        <strain evidence="1">CBS 113979</strain>
    </source>
</reference>
<evidence type="ECO:0000313" key="1">
    <source>
        <dbReference type="EMBL" id="KAF1985584.1"/>
    </source>
</evidence>
<evidence type="ECO:0000313" key="2">
    <source>
        <dbReference type="Proteomes" id="UP000800041"/>
    </source>
</evidence>